<proteinExistence type="predicted"/>
<name>A0A1M7YN07_9BACT</name>
<dbReference type="InterPro" id="IPR001789">
    <property type="entry name" value="Sig_transdc_resp-reg_receiver"/>
</dbReference>
<dbReference type="Pfam" id="PF02518">
    <property type="entry name" value="HATPase_c"/>
    <property type="match status" value="1"/>
</dbReference>
<dbReference type="NCBIfam" id="TIGR00229">
    <property type="entry name" value="sensory_box"/>
    <property type="match status" value="1"/>
</dbReference>
<protein>
    <recommendedName>
        <fullName evidence="2">histidine kinase</fullName>
        <ecNumber evidence="2">2.7.13.3</ecNumber>
    </recommendedName>
</protein>
<dbReference type="PROSITE" id="PS50110">
    <property type="entry name" value="RESPONSE_REGULATORY"/>
    <property type="match status" value="1"/>
</dbReference>
<evidence type="ECO:0000256" key="4">
    <source>
        <dbReference type="ARBA" id="ARBA00022741"/>
    </source>
</evidence>
<evidence type="ECO:0000313" key="14">
    <source>
        <dbReference type="Proteomes" id="UP000184603"/>
    </source>
</evidence>
<dbReference type="Gene3D" id="3.40.50.2300">
    <property type="match status" value="1"/>
</dbReference>
<feature type="domain" description="Histidine kinase" evidence="10">
    <location>
        <begin position="208"/>
        <end position="433"/>
    </location>
</feature>
<keyword evidence="7" id="KW-0902">Two-component regulatory system</keyword>
<organism evidence="13 14">
    <name type="scientific">Desulfopila aestuarii DSM 18488</name>
    <dbReference type="NCBI Taxonomy" id="1121416"/>
    <lineage>
        <taxon>Bacteria</taxon>
        <taxon>Pseudomonadati</taxon>
        <taxon>Thermodesulfobacteriota</taxon>
        <taxon>Desulfobulbia</taxon>
        <taxon>Desulfobulbales</taxon>
        <taxon>Desulfocapsaceae</taxon>
        <taxon>Desulfopila</taxon>
    </lineage>
</organism>
<dbReference type="SMART" id="SM00091">
    <property type="entry name" value="PAS"/>
    <property type="match status" value="1"/>
</dbReference>
<evidence type="ECO:0000313" key="13">
    <source>
        <dbReference type="EMBL" id="SHO53918.1"/>
    </source>
</evidence>
<keyword evidence="4" id="KW-0547">Nucleotide-binding</keyword>
<dbReference type="PANTHER" id="PTHR43065:SF46">
    <property type="entry name" value="C4-DICARBOXYLATE TRANSPORT SENSOR PROTEIN DCTB"/>
    <property type="match status" value="1"/>
</dbReference>
<dbReference type="RefSeq" id="WP_073617374.1">
    <property type="nucleotide sequence ID" value="NZ_FRFE01000092.1"/>
</dbReference>
<feature type="modified residue" description="4-aspartylphosphate" evidence="8">
    <location>
        <position position="508"/>
    </location>
</feature>
<dbReference type="GO" id="GO:0000160">
    <property type="term" value="P:phosphorelay signal transduction system"/>
    <property type="evidence" value="ECO:0007669"/>
    <property type="project" value="UniProtKB-KW"/>
</dbReference>
<keyword evidence="6" id="KW-0067">ATP-binding</keyword>
<dbReference type="EC" id="2.7.13.3" evidence="2"/>
<comment type="catalytic activity">
    <reaction evidence="1">
        <text>ATP + protein L-histidine = ADP + protein N-phospho-L-histidine.</text>
        <dbReference type="EC" id="2.7.13.3"/>
    </reaction>
</comment>
<evidence type="ECO:0000256" key="5">
    <source>
        <dbReference type="ARBA" id="ARBA00022777"/>
    </source>
</evidence>
<dbReference type="Proteomes" id="UP000184603">
    <property type="component" value="Unassembled WGS sequence"/>
</dbReference>
<gene>
    <name evidence="13" type="ORF">SAMN02745220_05359</name>
</gene>
<keyword evidence="5" id="KW-0418">Kinase</keyword>
<dbReference type="InterPro" id="IPR036890">
    <property type="entry name" value="HATPase_C_sf"/>
</dbReference>
<evidence type="ECO:0000256" key="6">
    <source>
        <dbReference type="ARBA" id="ARBA00022840"/>
    </source>
</evidence>
<dbReference type="GO" id="GO:0005524">
    <property type="term" value="F:ATP binding"/>
    <property type="evidence" value="ECO:0007669"/>
    <property type="project" value="UniProtKB-KW"/>
</dbReference>
<dbReference type="PROSITE" id="PS50109">
    <property type="entry name" value="HIS_KIN"/>
    <property type="match status" value="1"/>
</dbReference>
<dbReference type="STRING" id="1121416.SAMN02745220_05359"/>
<dbReference type="AlphaFoldDB" id="A0A1M7YN07"/>
<dbReference type="PANTHER" id="PTHR43065">
    <property type="entry name" value="SENSOR HISTIDINE KINASE"/>
    <property type="match status" value="1"/>
</dbReference>
<dbReference type="InterPro" id="IPR004358">
    <property type="entry name" value="Sig_transdc_His_kin-like_C"/>
</dbReference>
<dbReference type="InterPro" id="IPR011006">
    <property type="entry name" value="CheY-like_superfamily"/>
</dbReference>
<evidence type="ECO:0000259" key="12">
    <source>
        <dbReference type="PROSITE" id="PS50112"/>
    </source>
</evidence>
<dbReference type="Pfam" id="PF13426">
    <property type="entry name" value="PAS_9"/>
    <property type="match status" value="1"/>
</dbReference>
<dbReference type="PROSITE" id="PS50112">
    <property type="entry name" value="PAS"/>
    <property type="match status" value="1"/>
</dbReference>
<dbReference type="Gene3D" id="1.10.287.130">
    <property type="match status" value="1"/>
</dbReference>
<reference evidence="13 14" key="1">
    <citation type="submission" date="2016-12" db="EMBL/GenBank/DDBJ databases">
        <authorList>
            <person name="Song W.-J."/>
            <person name="Kurnit D.M."/>
        </authorList>
    </citation>
    <scope>NUCLEOTIDE SEQUENCE [LARGE SCALE GENOMIC DNA]</scope>
    <source>
        <strain evidence="13 14">DSM 18488</strain>
    </source>
</reference>
<dbReference type="PRINTS" id="PR00344">
    <property type="entry name" value="BCTRLSENSOR"/>
</dbReference>
<keyword evidence="9" id="KW-0175">Coiled coil</keyword>
<dbReference type="SUPFAM" id="SSF55874">
    <property type="entry name" value="ATPase domain of HSP90 chaperone/DNA topoisomerase II/histidine kinase"/>
    <property type="match status" value="1"/>
</dbReference>
<dbReference type="InterPro" id="IPR005467">
    <property type="entry name" value="His_kinase_dom"/>
</dbReference>
<dbReference type="SMART" id="SM00387">
    <property type="entry name" value="HATPase_c"/>
    <property type="match status" value="1"/>
</dbReference>
<keyword evidence="8" id="KW-0597">Phosphoprotein</keyword>
<accession>A0A1M7YN07</accession>
<evidence type="ECO:0000256" key="3">
    <source>
        <dbReference type="ARBA" id="ARBA00022679"/>
    </source>
</evidence>
<evidence type="ECO:0000256" key="7">
    <source>
        <dbReference type="ARBA" id="ARBA00023012"/>
    </source>
</evidence>
<dbReference type="CDD" id="cd00130">
    <property type="entry name" value="PAS"/>
    <property type="match status" value="1"/>
</dbReference>
<evidence type="ECO:0000259" key="10">
    <source>
        <dbReference type="PROSITE" id="PS50109"/>
    </source>
</evidence>
<keyword evidence="3" id="KW-0808">Transferase</keyword>
<keyword evidence="14" id="KW-1185">Reference proteome</keyword>
<evidence type="ECO:0000256" key="1">
    <source>
        <dbReference type="ARBA" id="ARBA00000085"/>
    </source>
</evidence>
<feature type="domain" description="Response regulatory" evidence="11">
    <location>
        <begin position="457"/>
        <end position="555"/>
    </location>
</feature>
<dbReference type="SUPFAM" id="SSF55785">
    <property type="entry name" value="PYP-like sensor domain (PAS domain)"/>
    <property type="match status" value="1"/>
</dbReference>
<sequence length="555" mass="62109">MNKKSDFTQNTLRERAEKALSSGAFHASEALTDIQDYIHELQVYQIELEMQTDELRRAQGELEQSRDEYSELYDCAPVGYLTISSTGIILKANLTAAEMLGVDRQRLFHKPLSLYIHAEDHPLFFAVCKRAEFAEQFRSCELRLSKEDGEEFYGRLDFVPIDGITTSAYRLSLIDITEKRKTDAEKLQLEKEVLHSQKQDSLRRLAGGIAHNFNNLLAVALGSIELVELDNNIPEDVTPHLDRTRQSLLKAAELSKTMLYYLGQVPSQMRSIDLVDSLSSLLPIIRSTIHGEIDFNFTSEPGPITIKGDSVQIAQILNNLITNAVEAIGSRRGTLTVRLYRKNFNSRYSINGYKHQHIRAGNYACIEVRDTGCGMDQSTIDRAIEPFFTTNFTGRGLGLSAVSGIVELHSGYLHIMSRVGNGTTFLLYFPASFPNPIQNEKLVNSSQGTVQFISGKTFLYIDDDSIVRSLGKMMLEKRGATVLEANGGKEGVEILRANKDRIDGVILDFAMPDQDGNITLIELRQLRPNIPVLLVSGYLKSHMSKGWSNTISATD</sequence>
<dbReference type="EMBL" id="FRFE01000092">
    <property type="protein sequence ID" value="SHO53918.1"/>
    <property type="molecule type" value="Genomic_DNA"/>
</dbReference>
<feature type="domain" description="PAS" evidence="12">
    <location>
        <begin position="65"/>
        <end position="121"/>
    </location>
</feature>
<dbReference type="OrthoDB" id="5487437at2"/>
<dbReference type="InterPro" id="IPR000014">
    <property type="entry name" value="PAS"/>
</dbReference>
<dbReference type="Gene3D" id="3.30.450.20">
    <property type="entry name" value="PAS domain"/>
    <property type="match status" value="1"/>
</dbReference>
<dbReference type="Gene3D" id="3.30.565.10">
    <property type="entry name" value="Histidine kinase-like ATPase, C-terminal domain"/>
    <property type="match status" value="1"/>
</dbReference>
<evidence type="ECO:0000256" key="9">
    <source>
        <dbReference type="SAM" id="Coils"/>
    </source>
</evidence>
<dbReference type="SUPFAM" id="SSF52172">
    <property type="entry name" value="CheY-like"/>
    <property type="match status" value="1"/>
</dbReference>
<dbReference type="Pfam" id="PF00072">
    <property type="entry name" value="Response_reg"/>
    <property type="match status" value="1"/>
</dbReference>
<dbReference type="InterPro" id="IPR035965">
    <property type="entry name" value="PAS-like_dom_sf"/>
</dbReference>
<evidence type="ECO:0000256" key="8">
    <source>
        <dbReference type="PROSITE-ProRule" id="PRU00169"/>
    </source>
</evidence>
<evidence type="ECO:0000259" key="11">
    <source>
        <dbReference type="PROSITE" id="PS50110"/>
    </source>
</evidence>
<dbReference type="GO" id="GO:0004673">
    <property type="term" value="F:protein histidine kinase activity"/>
    <property type="evidence" value="ECO:0007669"/>
    <property type="project" value="UniProtKB-EC"/>
</dbReference>
<evidence type="ECO:0000256" key="2">
    <source>
        <dbReference type="ARBA" id="ARBA00012438"/>
    </source>
</evidence>
<dbReference type="InterPro" id="IPR003594">
    <property type="entry name" value="HATPase_dom"/>
</dbReference>
<feature type="coiled-coil region" evidence="9">
    <location>
        <begin position="34"/>
        <end position="68"/>
    </location>
</feature>